<evidence type="ECO:0000313" key="2">
    <source>
        <dbReference type="Proteomes" id="UP000027190"/>
    </source>
</evidence>
<name>A0A062UK40_9PROT</name>
<dbReference type="RefSeq" id="WP_034738748.1">
    <property type="nucleotide sequence ID" value="NZ_AWFG01000019.1"/>
</dbReference>
<accession>A0A062UK40</accession>
<dbReference type="Proteomes" id="UP000027190">
    <property type="component" value="Unassembled WGS sequence"/>
</dbReference>
<organism evidence="1 2">
    <name type="scientific">Hyphomonas chukchiensis</name>
    <dbReference type="NCBI Taxonomy" id="1280947"/>
    <lineage>
        <taxon>Bacteria</taxon>
        <taxon>Pseudomonadati</taxon>
        <taxon>Pseudomonadota</taxon>
        <taxon>Alphaproteobacteria</taxon>
        <taxon>Hyphomonadales</taxon>
        <taxon>Hyphomonadaceae</taxon>
        <taxon>Hyphomonas</taxon>
    </lineage>
</organism>
<sequence length="248" mass="28602">MAKDLNPNIIVFTMGKVASTAVAQSLRAADFQIYDVHALAPRRIMVRLEKEFASTDRQTIPIHLINSIKVHNDLARYGKSRIISLIREPVMRNISAVFQNLPERLADNFDEIVARLQRYQPTIPDFWFENDFIPTTGIDVFNATVNPAADHFRFSNDSFEVLIMKMDASDNRKSEIVSEFVNKEVAVIRQNEAHEKWYSDAYRQIGASLDLMGSDYLEKCFALKYFRTFFSEEERTAVARKFNYQGAI</sequence>
<comment type="caution">
    <text evidence="1">The sequence shown here is derived from an EMBL/GenBank/DDBJ whole genome shotgun (WGS) entry which is preliminary data.</text>
</comment>
<dbReference type="EMBL" id="AWFG01000019">
    <property type="protein sequence ID" value="KCZ58797.1"/>
    <property type="molecule type" value="Genomic_DNA"/>
</dbReference>
<dbReference type="Pfam" id="PF10364">
    <property type="entry name" value="NKWYS"/>
    <property type="match status" value="1"/>
</dbReference>
<dbReference type="AlphaFoldDB" id="A0A062UK40"/>
<proteinExistence type="predicted"/>
<dbReference type="STRING" id="1280947.HY30_03410"/>
<gene>
    <name evidence="1" type="ORF">HY30_03410</name>
</gene>
<evidence type="ECO:0008006" key="3">
    <source>
        <dbReference type="Google" id="ProtNLM"/>
    </source>
</evidence>
<evidence type="ECO:0000313" key="1">
    <source>
        <dbReference type="EMBL" id="KCZ58797.1"/>
    </source>
</evidence>
<reference evidence="1 2" key="1">
    <citation type="journal article" date="2014" name="Antonie Van Leeuwenhoek">
        <title>Hyphomonas beringensis sp. nov. and Hyphomonas chukchiensis sp. nov., isolated from surface seawater of the Bering Sea and Chukchi Sea.</title>
        <authorList>
            <person name="Li C."/>
            <person name="Lai Q."/>
            <person name="Li G."/>
            <person name="Dong C."/>
            <person name="Wang J."/>
            <person name="Liao Y."/>
            <person name="Shao Z."/>
        </authorList>
    </citation>
    <scope>NUCLEOTIDE SEQUENCE [LARGE SCALE GENOMIC DNA]</scope>
    <source>
        <strain evidence="1 2">BH-BN04-4</strain>
    </source>
</reference>
<dbReference type="InterPro" id="IPR018831">
    <property type="entry name" value="Uncharacterised_NKWYS"/>
</dbReference>
<dbReference type="PATRIC" id="fig|1280947.3.peg.1557"/>
<dbReference type="eggNOG" id="COG0457">
    <property type="taxonomic scope" value="Bacteria"/>
</dbReference>
<protein>
    <recommendedName>
        <fullName evidence="3">Sulfotransferase domain-containing protein</fullName>
    </recommendedName>
</protein>
<keyword evidence="2" id="KW-1185">Reference proteome</keyword>
<dbReference type="OrthoDB" id="286125at2"/>